<protein>
    <recommendedName>
        <fullName evidence="3">Ubiquitin-like domain-containing protein</fullName>
    </recommendedName>
</protein>
<feature type="compositionally biased region" description="Basic residues" evidence="1">
    <location>
        <begin position="283"/>
        <end position="309"/>
    </location>
</feature>
<accession>A0A6C0KZR2</accession>
<name>A0A6C0KZR2_9ZZZZ</name>
<dbReference type="EMBL" id="MN740992">
    <property type="protein sequence ID" value="QHU21788.1"/>
    <property type="molecule type" value="Genomic_DNA"/>
</dbReference>
<reference evidence="2" key="1">
    <citation type="journal article" date="2020" name="Nature">
        <title>Giant virus diversity and host interactions through global metagenomics.</title>
        <authorList>
            <person name="Schulz F."/>
            <person name="Roux S."/>
            <person name="Paez-Espino D."/>
            <person name="Jungbluth S."/>
            <person name="Walsh D.A."/>
            <person name="Denef V.J."/>
            <person name="McMahon K.D."/>
            <person name="Konstantinidis K.T."/>
            <person name="Eloe-Fadrosh E.A."/>
            <person name="Kyrpides N.C."/>
            <person name="Woyke T."/>
        </authorList>
    </citation>
    <scope>NUCLEOTIDE SEQUENCE</scope>
    <source>
        <strain evidence="2">GVMAG-S-3300013286-35</strain>
    </source>
</reference>
<feature type="region of interest" description="Disordered" evidence="1">
    <location>
        <begin position="280"/>
        <end position="309"/>
    </location>
</feature>
<organism evidence="2">
    <name type="scientific">viral metagenome</name>
    <dbReference type="NCBI Taxonomy" id="1070528"/>
    <lineage>
        <taxon>unclassified sequences</taxon>
        <taxon>metagenomes</taxon>
        <taxon>organismal metagenomes</taxon>
    </lineage>
</organism>
<dbReference type="InterPro" id="IPR036412">
    <property type="entry name" value="HAD-like_sf"/>
</dbReference>
<dbReference type="AlphaFoldDB" id="A0A6C0KZR2"/>
<dbReference type="SUPFAM" id="SSF56784">
    <property type="entry name" value="HAD-like"/>
    <property type="match status" value="1"/>
</dbReference>
<evidence type="ECO:0000313" key="2">
    <source>
        <dbReference type="EMBL" id="QHU21788.1"/>
    </source>
</evidence>
<sequence length="309" mass="35606">MSKYTFTISWRKPNTFTLYLEPETTVFQAKKALQRELGLPEGKPLQQFKFFTGNDQKPLANNSLMRNAPKQIRVTNPPMALALVEQSINPPKFYPLSQVQKNLPSRNQPIWNITLDFDRTCTEGHSGGTYQGRDPMTNKNKNRFVEEVKKWLDQGHNVVILTRGIDVRVLSYISGLPKLDPIDVILNDFQKGKLCIYAPDEQTFIAHTDEQWWAKEKVNYMDKFLEKSDIGINGTIFMDDTLVNVNTIQKAYSNMTCEPATPGDYESTFAKVNNTVKQMVGGRRTRRTSLRRGSLRRGSLRRRHTTRRQ</sequence>
<evidence type="ECO:0008006" key="3">
    <source>
        <dbReference type="Google" id="ProtNLM"/>
    </source>
</evidence>
<evidence type="ECO:0000256" key="1">
    <source>
        <dbReference type="SAM" id="MobiDB-lite"/>
    </source>
</evidence>
<proteinExistence type="predicted"/>